<name>A0A4Z2IRS9_9TELE</name>
<gene>
    <name evidence="1" type="ORF">EYF80_009342</name>
</gene>
<dbReference type="AlphaFoldDB" id="A0A4Z2IRS9"/>
<evidence type="ECO:0000313" key="1">
    <source>
        <dbReference type="EMBL" id="TNN80318.1"/>
    </source>
</evidence>
<organism evidence="1 2">
    <name type="scientific">Liparis tanakae</name>
    <name type="common">Tanaka's snailfish</name>
    <dbReference type="NCBI Taxonomy" id="230148"/>
    <lineage>
        <taxon>Eukaryota</taxon>
        <taxon>Metazoa</taxon>
        <taxon>Chordata</taxon>
        <taxon>Craniata</taxon>
        <taxon>Vertebrata</taxon>
        <taxon>Euteleostomi</taxon>
        <taxon>Actinopterygii</taxon>
        <taxon>Neopterygii</taxon>
        <taxon>Teleostei</taxon>
        <taxon>Neoteleostei</taxon>
        <taxon>Acanthomorphata</taxon>
        <taxon>Eupercaria</taxon>
        <taxon>Perciformes</taxon>
        <taxon>Cottioidei</taxon>
        <taxon>Cottales</taxon>
        <taxon>Liparidae</taxon>
        <taxon>Liparis</taxon>
    </lineage>
</organism>
<protein>
    <submittedName>
        <fullName evidence="1">Uncharacterized protein</fullName>
    </submittedName>
</protein>
<evidence type="ECO:0000313" key="2">
    <source>
        <dbReference type="Proteomes" id="UP000314294"/>
    </source>
</evidence>
<comment type="caution">
    <text evidence="1">The sequence shown here is derived from an EMBL/GenBank/DDBJ whole genome shotgun (WGS) entry which is preliminary data.</text>
</comment>
<proteinExistence type="predicted"/>
<reference evidence="1 2" key="1">
    <citation type="submission" date="2019-03" db="EMBL/GenBank/DDBJ databases">
        <title>First draft genome of Liparis tanakae, snailfish: a comprehensive survey of snailfish specific genes.</title>
        <authorList>
            <person name="Kim W."/>
            <person name="Song I."/>
            <person name="Jeong J.-H."/>
            <person name="Kim D."/>
            <person name="Kim S."/>
            <person name="Ryu S."/>
            <person name="Song J.Y."/>
            <person name="Lee S.K."/>
        </authorList>
    </citation>
    <scope>NUCLEOTIDE SEQUENCE [LARGE SCALE GENOMIC DNA]</scope>
    <source>
        <tissue evidence="1">Muscle</tissue>
    </source>
</reference>
<keyword evidence="2" id="KW-1185">Reference proteome</keyword>
<dbReference type="EMBL" id="SRLO01000055">
    <property type="protein sequence ID" value="TNN80318.1"/>
    <property type="molecule type" value="Genomic_DNA"/>
</dbReference>
<accession>A0A4Z2IRS9</accession>
<dbReference type="Proteomes" id="UP000314294">
    <property type="component" value="Unassembled WGS sequence"/>
</dbReference>
<sequence length="98" mass="10964">MLLISPVCANTSVGKISAVARTQTAPDAKRARFLVRRRTAAMGKHTPRNRCTLTHVRNIMLQWRLTKNKNLTLLQRMLPKGHNSPMALLMMRGGKAST</sequence>